<gene>
    <name evidence="1" type="ORF">UPTC3659_1491</name>
</gene>
<evidence type="ECO:0000313" key="2">
    <source>
        <dbReference type="Proteomes" id="UP000031130"/>
    </source>
</evidence>
<dbReference type="OrthoDB" id="3199623at2"/>
<dbReference type="EMBL" id="CP007775">
    <property type="protein sequence ID" value="AJD02320.1"/>
    <property type="molecule type" value="Genomic_DNA"/>
</dbReference>
<dbReference type="AlphaFoldDB" id="A0A0A8HZT7"/>
<accession>A0A0A8HZT7</accession>
<dbReference type="InterPro" id="IPR024524">
    <property type="entry name" value="DUF3800"/>
</dbReference>
<proteinExistence type="predicted"/>
<dbReference type="RefSeq" id="WP_039626914.1">
    <property type="nucleotide sequence ID" value="NZ_CP007775.1"/>
</dbReference>
<evidence type="ECO:0000313" key="1">
    <source>
        <dbReference type="EMBL" id="AJD02320.1"/>
    </source>
</evidence>
<name>A0A0A8HZT7_CAMLA</name>
<reference evidence="1 2" key="1">
    <citation type="journal article" date="2014" name="Genome Biol. Evol.">
        <title>Comparative Genomics of the Campylobacter lari Group.</title>
        <authorList>
            <person name="Miller W.G."/>
            <person name="Yee E."/>
            <person name="Chapman M.H."/>
            <person name="Smith T.P."/>
            <person name="Bono J.L."/>
            <person name="Huynh S."/>
            <person name="Parker C.T."/>
            <person name="Vandamme P."/>
            <person name="Luong K."/>
            <person name="Korlach J."/>
        </authorList>
    </citation>
    <scope>NUCLEOTIDE SEQUENCE [LARGE SCALE GENOMIC DNA]</scope>
    <source>
        <strain evidence="2">RM3659</strain>
    </source>
</reference>
<dbReference type="HOGENOM" id="CLU_073545_0_0_7"/>
<dbReference type="Proteomes" id="UP000031130">
    <property type="component" value="Chromosome"/>
</dbReference>
<protein>
    <recommendedName>
        <fullName evidence="3">DUF3800 domain-containing protein</fullName>
    </recommendedName>
</protein>
<evidence type="ECO:0008006" key="3">
    <source>
        <dbReference type="Google" id="ProtNLM"/>
    </source>
</evidence>
<dbReference type="KEGG" id="cln:UPTC3659_1491"/>
<organism evidence="1 2">
    <name type="scientific">Campylobacter lari NCTC 11845</name>
    <dbReference type="NCBI Taxonomy" id="1388749"/>
    <lineage>
        <taxon>Bacteria</taxon>
        <taxon>Pseudomonadati</taxon>
        <taxon>Campylobacterota</taxon>
        <taxon>Epsilonproteobacteria</taxon>
        <taxon>Campylobacterales</taxon>
        <taxon>Campylobacteraceae</taxon>
        <taxon>Campylobacter</taxon>
    </lineage>
</organism>
<dbReference type="Pfam" id="PF12686">
    <property type="entry name" value="DUF3800"/>
    <property type="match status" value="1"/>
</dbReference>
<sequence>MDISDNKAIKLIQNLLKQKRYFDIADKLEGADLKYSFDGICDIITFKVNPKYIFDLNNCDENIRRDIIEILNLISFSNINRVDYIDFKINEKSFLESFEDVLYFFVDESGDMDFSEKGSKYYMFSFLVKKRPFKLHETISSYRYSLLERNLNPLNSRLDIEKFHACEDNKHIREHLFNLISKFEDNDIQIYSYILEKPKVIPEKIKEKSNFYAENLSYAIIKLLEKLKISKNFIVVTDNLPVQKNKQTQIKAIKNGVNTYITNNNLNIRYDIFHHCSASSVNLQLIDYINWAIQRKYEKNDIFFYEKIKKYILDEEIVTKERIIKYY</sequence>